<evidence type="ECO:0000256" key="7">
    <source>
        <dbReference type="ARBA" id="ARBA00061044"/>
    </source>
</evidence>
<evidence type="ECO:0000256" key="9">
    <source>
        <dbReference type="ARBA" id="ARBA00078215"/>
    </source>
</evidence>
<dbReference type="InterPro" id="IPR029146">
    <property type="entry name" value="Ten1_animal_plant"/>
</dbReference>
<dbReference type="FunFam" id="2.40.50.140:FF:000203">
    <property type="entry name" value="TEN1 subunit of CST complex"/>
    <property type="match status" value="1"/>
</dbReference>
<reference evidence="12" key="3">
    <citation type="submission" date="2025-09" db="UniProtKB">
        <authorList>
            <consortium name="Ensembl"/>
        </authorList>
    </citation>
    <scope>IDENTIFICATION</scope>
</reference>
<dbReference type="Ensembl" id="ENSAPLT00020017118.1">
    <property type="protein sequence ID" value="ENSAPLP00020015858.1"/>
    <property type="gene ID" value="ENSAPLG00020011468.1"/>
</dbReference>
<dbReference type="AlphaFoldDB" id="A0A8B9T558"/>
<keyword evidence="4" id="KW-0779">Telomere</keyword>
<accession>A0A8B9T558</accession>
<evidence type="ECO:0000256" key="4">
    <source>
        <dbReference type="ARBA" id="ARBA00022895"/>
    </source>
</evidence>
<dbReference type="GO" id="GO:0032211">
    <property type="term" value="P:negative regulation of telomere maintenance via telomerase"/>
    <property type="evidence" value="ECO:0007669"/>
    <property type="project" value="TreeGrafter"/>
</dbReference>
<dbReference type="Pfam" id="PF15490">
    <property type="entry name" value="Ten1_2"/>
    <property type="match status" value="1"/>
</dbReference>
<reference evidence="12" key="1">
    <citation type="submission" date="2019-08" db="EMBL/GenBank/DDBJ databases">
        <title>Three high-quality genomes provides insights into domestication of ducks.</title>
        <authorList>
            <person name="Hou Z.C."/>
            <person name="Zhu F."/>
            <person name="Yin Z.T."/>
            <person name="Zhang F."/>
        </authorList>
    </citation>
    <scope>NUCLEOTIDE SEQUENCE [LARGE SCALE GENOMIC DNA]</scope>
</reference>
<dbReference type="Proteomes" id="UP000694400">
    <property type="component" value="Chromosome 18"/>
</dbReference>
<evidence type="ECO:0000313" key="13">
    <source>
        <dbReference type="Proteomes" id="UP000694400"/>
    </source>
</evidence>
<protein>
    <recommendedName>
        <fullName evidence="8">CST complex subunit TEN1</fullName>
    </recommendedName>
    <alternativeName>
        <fullName evidence="10">Protein telomeric pathways with STN1 homolog</fullName>
    </alternativeName>
    <alternativeName>
        <fullName evidence="9">Telomere length regulation protein TEN1 homolog</fullName>
    </alternativeName>
</protein>
<evidence type="ECO:0000256" key="6">
    <source>
        <dbReference type="ARBA" id="ARBA00023242"/>
    </source>
</evidence>
<keyword evidence="5" id="KW-0238">DNA-binding</keyword>
<comment type="subcellular location">
    <subcellularLocation>
        <location evidence="2">Chromosome</location>
        <location evidence="2">Telomere</location>
    </subcellularLocation>
    <subcellularLocation>
        <location evidence="1">Nucleus</location>
    </subcellularLocation>
</comment>
<dbReference type="PANTHER" id="PTHR33905">
    <property type="entry name" value="CST COMPLEX SUBUNIT TEN1"/>
    <property type="match status" value="1"/>
</dbReference>
<evidence type="ECO:0000256" key="3">
    <source>
        <dbReference type="ARBA" id="ARBA00022454"/>
    </source>
</evidence>
<evidence type="ECO:0000256" key="11">
    <source>
        <dbReference type="SAM" id="MobiDB-lite"/>
    </source>
</evidence>
<dbReference type="Gene3D" id="2.40.50.140">
    <property type="entry name" value="Nucleic acid-binding proteins"/>
    <property type="match status" value="1"/>
</dbReference>
<feature type="region of interest" description="Disordered" evidence="11">
    <location>
        <begin position="1"/>
        <end position="29"/>
    </location>
</feature>
<evidence type="ECO:0000256" key="8">
    <source>
        <dbReference type="ARBA" id="ARBA00068173"/>
    </source>
</evidence>
<dbReference type="InterPro" id="IPR012340">
    <property type="entry name" value="NA-bd_OB-fold"/>
</dbReference>
<dbReference type="PANTHER" id="PTHR33905:SF1">
    <property type="entry name" value="CST COMPLEX SUBUNIT TEN1"/>
    <property type="match status" value="1"/>
</dbReference>
<dbReference type="GO" id="GO:0003697">
    <property type="term" value="F:single-stranded DNA binding"/>
    <property type="evidence" value="ECO:0007669"/>
    <property type="project" value="InterPro"/>
</dbReference>
<dbReference type="GO" id="GO:0010521">
    <property type="term" value="F:telomerase inhibitor activity"/>
    <property type="evidence" value="ECO:0007669"/>
    <property type="project" value="TreeGrafter"/>
</dbReference>
<reference evidence="12" key="2">
    <citation type="submission" date="2025-08" db="UniProtKB">
        <authorList>
            <consortium name="Ensembl"/>
        </authorList>
    </citation>
    <scope>IDENTIFICATION</scope>
</reference>
<evidence type="ECO:0000256" key="2">
    <source>
        <dbReference type="ARBA" id="ARBA00004574"/>
    </source>
</evidence>
<keyword evidence="6" id="KW-0539">Nucleus</keyword>
<evidence type="ECO:0000256" key="5">
    <source>
        <dbReference type="ARBA" id="ARBA00023125"/>
    </source>
</evidence>
<keyword evidence="3" id="KW-0158">Chromosome</keyword>
<dbReference type="GO" id="GO:0042162">
    <property type="term" value="F:telomeric DNA binding"/>
    <property type="evidence" value="ECO:0007669"/>
    <property type="project" value="TreeGrafter"/>
</dbReference>
<name>A0A8B9T558_ANAPL</name>
<evidence type="ECO:0000256" key="1">
    <source>
        <dbReference type="ARBA" id="ARBA00004123"/>
    </source>
</evidence>
<evidence type="ECO:0000313" key="12">
    <source>
        <dbReference type="Ensembl" id="ENSAPLP00020015858.1"/>
    </source>
</evidence>
<comment type="similarity">
    <text evidence="7">Belongs to the TEN1 family.</text>
</comment>
<dbReference type="GO" id="GO:1990879">
    <property type="term" value="C:CST complex"/>
    <property type="evidence" value="ECO:0007669"/>
    <property type="project" value="InterPro"/>
</dbReference>
<evidence type="ECO:0000256" key="10">
    <source>
        <dbReference type="ARBA" id="ARBA00079840"/>
    </source>
</evidence>
<sequence>MEHRNLPNPDYCKGESRENARRNHSGAQPHAWPRHRIVLQLQDQPVPELNFLSCSMRRLRTILKSYLRGTLSPQQPAAPSFTLPEHLNPYFSSLTIISTSLIFINSPEMWGKPGGSGGLPVAVHVGLWWGKAVTLHARGGCCTQDSAGKAGSSCSPLAGGDIGTAGVSGQSHPAPGQVQVGRSSDLLSYRLLEMLPNAGVYYFPWEINSSVPEGEALRTFGRLSCYDLARSEAILCAQHSEAQHRVRVDTRLVEPFEAQLGSLYMVLGEAEHREGENPVIKARILTCVEGMNVPLLEQAVQEQRKYFSERQQRMGTDTS</sequence>
<organism evidence="12 13">
    <name type="scientific">Anas platyrhynchos</name>
    <name type="common">Mallard</name>
    <name type="synonym">Anas boschas</name>
    <dbReference type="NCBI Taxonomy" id="8839"/>
    <lineage>
        <taxon>Eukaryota</taxon>
        <taxon>Metazoa</taxon>
        <taxon>Chordata</taxon>
        <taxon>Craniata</taxon>
        <taxon>Vertebrata</taxon>
        <taxon>Euteleostomi</taxon>
        <taxon>Archelosauria</taxon>
        <taxon>Archosauria</taxon>
        <taxon>Dinosauria</taxon>
        <taxon>Saurischia</taxon>
        <taxon>Theropoda</taxon>
        <taxon>Coelurosauria</taxon>
        <taxon>Aves</taxon>
        <taxon>Neognathae</taxon>
        <taxon>Galloanserae</taxon>
        <taxon>Anseriformes</taxon>
        <taxon>Anatidae</taxon>
        <taxon>Anatinae</taxon>
        <taxon>Anas</taxon>
    </lineage>
</organism>
<proteinExistence type="inferred from homology"/>
<feature type="compositionally biased region" description="Basic and acidic residues" evidence="11">
    <location>
        <begin position="12"/>
        <end position="21"/>
    </location>
</feature>